<name>A0A0G1B9C2_9BACT</name>
<dbReference type="Proteomes" id="UP000033854">
    <property type="component" value="Unassembled WGS sequence"/>
</dbReference>
<evidence type="ECO:0000313" key="6">
    <source>
        <dbReference type="EMBL" id="KKS42931.1"/>
    </source>
</evidence>
<protein>
    <recommendedName>
        <fullName evidence="8">Ferredoxin</fullName>
    </recommendedName>
</protein>
<evidence type="ECO:0000256" key="3">
    <source>
        <dbReference type="ARBA" id="ARBA00022982"/>
    </source>
</evidence>
<dbReference type="PANTHER" id="PTHR36923">
    <property type="entry name" value="FERREDOXIN"/>
    <property type="match status" value="1"/>
</dbReference>
<proteinExistence type="predicted"/>
<evidence type="ECO:0008006" key="8">
    <source>
        <dbReference type="Google" id="ProtNLM"/>
    </source>
</evidence>
<dbReference type="SUPFAM" id="SSF54862">
    <property type="entry name" value="4Fe-4S ferredoxins"/>
    <property type="match status" value="1"/>
</dbReference>
<dbReference type="GO" id="GO:0051536">
    <property type="term" value="F:iron-sulfur cluster binding"/>
    <property type="evidence" value="ECO:0007669"/>
    <property type="project" value="UniProtKB-KW"/>
</dbReference>
<accession>A0A0G1B9C2</accession>
<evidence type="ECO:0000313" key="7">
    <source>
        <dbReference type="Proteomes" id="UP000033854"/>
    </source>
</evidence>
<evidence type="ECO:0000256" key="1">
    <source>
        <dbReference type="ARBA" id="ARBA00022448"/>
    </source>
</evidence>
<keyword evidence="4" id="KW-0408">Iron</keyword>
<keyword evidence="1" id="KW-0813">Transport</keyword>
<keyword evidence="5" id="KW-0411">Iron-sulfur</keyword>
<reference evidence="6 7" key="1">
    <citation type="journal article" date="2015" name="Nature">
        <title>rRNA introns, odd ribosomes, and small enigmatic genomes across a large radiation of phyla.</title>
        <authorList>
            <person name="Brown C.T."/>
            <person name="Hug L.A."/>
            <person name="Thomas B.C."/>
            <person name="Sharon I."/>
            <person name="Castelle C.J."/>
            <person name="Singh A."/>
            <person name="Wilkins M.J."/>
            <person name="Williams K.H."/>
            <person name="Banfield J.F."/>
        </authorList>
    </citation>
    <scope>NUCLEOTIDE SEQUENCE [LARGE SCALE GENOMIC DNA]</scope>
</reference>
<dbReference type="Gene3D" id="3.30.70.20">
    <property type="match status" value="1"/>
</dbReference>
<dbReference type="EMBL" id="LCDA01000004">
    <property type="protein sequence ID" value="KKS42931.1"/>
    <property type="molecule type" value="Genomic_DNA"/>
</dbReference>
<sequence>MNDSRDKLMIMNDEPVMTKFKVMIDKNKCIGARSCVNLAGLTFRMGSDGKAELIDQDGNSDEEKILAAQACPNMAIKVINTATGETVWPETRLEVKI</sequence>
<comment type="caution">
    <text evidence="6">The sequence shown here is derived from an EMBL/GenBank/DDBJ whole genome shotgun (WGS) entry which is preliminary data.</text>
</comment>
<keyword evidence="3" id="KW-0249">Electron transport</keyword>
<evidence type="ECO:0000256" key="4">
    <source>
        <dbReference type="ARBA" id="ARBA00023004"/>
    </source>
</evidence>
<dbReference type="AlphaFoldDB" id="A0A0G1B9C2"/>
<gene>
    <name evidence="6" type="ORF">UV06_C0004G0066</name>
</gene>
<organism evidence="6 7">
    <name type="scientific">Candidatus Collierbacteria bacterium GW2011_GWA2_42_17</name>
    <dbReference type="NCBI Taxonomy" id="1618378"/>
    <lineage>
        <taxon>Bacteria</taxon>
        <taxon>Candidatus Collieribacteriota</taxon>
    </lineage>
</organism>
<evidence type="ECO:0000256" key="5">
    <source>
        <dbReference type="ARBA" id="ARBA00023014"/>
    </source>
</evidence>
<keyword evidence="2" id="KW-0479">Metal-binding</keyword>
<dbReference type="Pfam" id="PF13370">
    <property type="entry name" value="Fer4_13"/>
    <property type="match status" value="1"/>
</dbReference>
<dbReference type="InterPro" id="IPR051269">
    <property type="entry name" value="Fe-S_cluster_ET"/>
</dbReference>
<dbReference type="PANTHER" id="PTHR36923:SF3">
    <property type="entry name" value="FERREDOXIN"/>
    <property type="match status" value="1"/>
</dbReference>
<dbReference type="GO" id="GO:0046872">
    <property type="term" value="F:metal ion binding"/>
    <property type="evidence" value="ECO:0007669"/>
    <property type="project" value="UniProtKB-KW"/>
</dbReference>
<evidence type="ECO:0000256" key="2">
    <source>
        <dbReference type="ARBA" id="ARBA00022723"/>
    </source>
</evidence>